<feature type="domain" description="CUE" evidence="2">
    <location>
        <begin position="314"/>
        <end position="359"/>
    </location>
</feature>
<feature type="compositionally biased region" description="Basic and acidic residues" evidence="1">
    <location>
        <begin position="517"/>
        <end position="539"/>
    </location>
</feature>
<dbReference type="OrthoDB" id="5577209at2759"/>
<gene>
    <name evidence="3" type="ORF">EXIGLDRAFT_717666</name>
</gene>
<feature type="compositionally biased region" description="Basic residues" evidence="1">
    <location>
        <begin position="562"/>
        <end position="572"/>
    </location>
</feature>
<feature type="compositionally biased region" description="Low complexity" evidence="1">
    <location>
        <begin position="283"/>
        <end position="300"/>
    </location>
</feature>
<feature type="non-terminal residue" evidence="3">
    <location>
        <position position="1"/>
    </location>
</feature>
<feature type="region of interest" description="Disordered" evidence="1">
    <location>
        <begin position="360"/>
        <end position="379"/>
    </location>
</feature>
<feature type="region of interest" description="Disordered" evidence="1">
    <location>
        <begin position="483"/>
        <end position="614"/>
    </location>
</feature>
<dbReference type="InterPro" id="IPR003892">
    <property type="entry name" value="CUE"/>
</dbReference>
<evidence type="ECO:0000259" key="2">
    <source>
        <dbReference type="PROSITE" id="PS51140"/>
    </source>
</evidence>
<feature type="compositionally biased region" description="Basic and acidic residues" evidence="1">
    <location>
        <begin position="496"/>
        <end position="506"/>
    </location>
</feature>
<feature type="compositionally biased region" description="Acidic residues" evidence="1">
    <location>
        <begin position="426"/>
        <end position="442"/>
    </location>
</feature>
<dbReference type="PANTHER" id="PTHR21494:SF0">
    <property type="entry name" value="ACTIVATING SIGNAL COINTEGRATOR 1 COMPLEX SUBUNIT 2"/>
    <property type="match status" value="1"/>
</dbReference>
<feature type="compositionally biased region" description="Acidic residues" evidence="1">
    <location>
        <begin position="540"/>
        <end position="552"/>
    </location>
</feature>
<dbReference type="PROSITE" id="PS51140">
    <property type="entry name" value="CUE"/>
    <property type="match status" value="1"/>
</dbReference>
<dbReference type="InterPro" id="IPR009060">
    <property type="entry name" value="UBA-like_sf"/>
</dbReference>
<organism evidence="3 4">
    <name type="scientific">Exidia glandulosa HHB12029</name>
    <dbReference type="NCBI Taxonomy" id="1314781"/>
    <lineage>
        <taxon>Eukaryota</taxon>
        <taxon>Fungi</taxon>
        <taxon>Dikarya</taxon>
        <taxon>Basidiomycota</taxon>
        <taxon>Agaricomycotina</taxon>
        <taxon>Agaricomycetes</taxon>
        <taxon>Auriculariales</taxon>
        <taxon>Exidiaceae</taxon>
        <taxon>Exidia</taxon>
    </lineage>
</organism>
<name>A0A165I7L2_EXIGL</name>
<dbReference type="CDD" id="cd14364">
    <property type="entry name" value="CUE_ASCC2"/>
    <property type="match status" value="1"/>
</dbReference>
<proteinExistence type="predicted"/>
<protein>
    <recommendedName>
        <fullName evidence="2">CUE domain-containing protein</fullName>
    </recommendedName>
</protein>
<dbReference type="GO" id="GO:0043130">
    <property type="term" value="F:ubiquitin binding"/>
    <property type="evidence" value="ECO:0007669"/>
    <property type="project" value="InterPro"/>
</dbReference>
<accession>A0A165I7L2</accession>
<reference evidence="3 4" key="1">
    <citation type="journal article" date="2016" name="Mol. Biol. Evol.">
        <title>Comparative Genomics of Early-Diverging Mushroom-Forming Fungi Provides Insights into the Origins of Lignocellulose Decay Capabilities.</title>
        <authorList>
            <person name="Nagy L.G."/>
            <person name="Riley R."/>
            <person name="Tritt A."/>
            <person name="Adam C."/>
            <person name="Daum C."/>
            <person name="Floudas D."/>
            <person name="Sun H."/>
            <person name="Yadav J.S."/>
            <person name="Pangilinan J."/>
            <person name="Larsson K.H."/>
            <person name="Matsuura K."/>
            <person name="Barry K."/>
            <person name="Labutti K."/>
            <person name="Kuo R."/>
            <person name="Ohm R.A."/>
            <person name="Bhattacharya S.S."/>
            <person name="Shirouzu T."/>
            <person name="Yoshinaga Y."/>
            <person name="Martin F.M."/>
            <person name="Grigoriev I.V."/>
            <person name="Hibbett D.S."/>
        </authorList>
    </citation>
    <scope>NUCLEOTIDE SEQUENCE [LARGE SCALE GENOMIC DNA]</scope>
    <source>
        <strain evidence="3 4">HHB12029</strain>
    </source>
</reference>
<dbReference type="SUPFAM" id="SSF46934">
    <property type="entry name" value="UBA-like"/>
    <property type="match status" value="1"/>
</dbReference>
<feature type="region of interest" description="Disordered" evidence="1">
    <location>
        <begin position="276"/>
        <end position="315"/>
    </location>
</feature>
<dbReference type="InterPro" id="IPR041800">
    <property type="entry name" value="ASCC2_CUE"/>
</dbReference>
<dbReference type="AlphaFoldDB" id="A0A165I7L2"/>
<feature type="region of interest" description="Disordered" evidence="1">
    <location>
        <begin position="425"/>
        <end position="466"/>
    </location>
</feature>
<evidence type="ECO:0000313" key="4">
    <source>
        <dbReference type="Proteomes" id="UP000077266"/>
    </source>
</evidence>
<feature type="compositionally biased region" description="Gly residues" evidence="1">
    <location>
        <begin position="573"/>
        <end position="586"/>
    </location>
</feature>
<dbReference type="PANTHER" id="PTHR21494">
    <property type="entry name" value="ACTIVATING SIGNAL COINTEGRATOR 1 COMPLEX SUBUNIT 2 ASC-1 COMPLEX SUBUNIT P100"/>
    <property type="match status" value="1"/>
</dbReference>
<keyword evidence="4" id="KW-1185">Reference proteome</keyword>
<dbReference type="InterPro" id="IPR052586">
    <property type="entry name" value="ASCC2"/>
</dbReference>
<dbReference type="EMBL" id="KV425997">
    <property type="protein sequence ID" value="KZV93013.1"/>
    <property type="molecule type" value="Genomic_DNA"/>
</dbReference>
<dbReference type="InParanoid" id="A0A165I7L2"/>
<dbReference type="Gene3D" id="1.10.8.10">
    <property type="entry name" value="DNA helicase RuvA subunit, C-terminal domain"/>
    <property type="match status" value="1"/>
</dbReference>
<dbReference type="Proteomes" id="UP000077266">
    <property type="component" value="Unassembled WGS sequence"/>
</dbReference>
<evidence type="ECO:0000256" key="1">
    <source>
        <dbReference type="SAM" id="MobiDB-lite"/>
    </source>
</evidence>
<feature type="compositionally biased region" description="Basic residues" evidence="1">
    <location>
        <begin position="591"/>
        <end position="614"/>
    </location>
</feature>
<sequence length="614" mass="66835">YLLVSSRHRHVAAMVSIPLPPFAPSHIKSKVTLERYETLLLAVSAHLRALGATDAWPFISTYLADQSLHSGSFTPGERALRKSVLELAERTIGDAGASVDALLGIAVAYVQHNSTRVTRLVDKAFDEHPEFEDELRNVAVPALSAALEPVHKANKKDDERLARVTRSIALIAQSSSRIATIFSKNGSFLAALATAYDHAPSAHLLDAIAPILQQNDPDGLFASIFPLLVKPALLCDYARITAFADQLEQLFGGAQEQDPRLGYILATLRSSDRALPSFAQERSSSSPSKPAAAPPTNGAAKGKGKAKAESAMDLQDPRVSQLADIFPDHDRTFLWRCLHHPTFNGDVDLVVGALLEGNPPPDLLEEPPTALPSPPVTERRNVFDDDDLDFSKLRIGKTVGDADELLRERADVDELKADILRRVEEMSDEEDDGGAGVDDMDDIGGVVRVRDGDADSDADGPSADERQKEIEFMLEVEYIRDPAQFARDAATRRSKGRAELREKTGWGDEQIEGWKVMLERNPQKDKILAKHEFRGNRPDPEDEDEESSEEGDGAPGQSGSRGRGRGRGRGGRGRGGAGRGGAGGGDTARDRAHKNKHKNDQRKRGHDRKMAKAA</sequence>
<evidence type="ECO:0000313" key="3">
    <source>
        <dbReference type="EMBL" id="KZV93013.1"/>
    </source>
</evidence>